<dbReference type="Proteomes" id="UP000310108">
    <property type="component" value="Unassembled WGS sequence"/>
</dbReference>
<accession>A0A4U6X9D6</accession>
<evidence type="ECO:0000313" key="2">
    <source>
        <dbReference type="Proteomes" id="UP000310108"/>
    </source>
</evidence>
<organism evidence="1 2">
    <name type="scientific">Colletotrichum tanaceti</name>
    <dbReference type="NCBI Taxonomy" id="1306861"/>
    <lineage>
        <taxon>Eukaryota</taxon>
        <taxon>Fungi</taxon>
        <taxon>Dikarya</taxon>
        <taxon>Ascomycota</taxon>
        <taxon>Pezizomycotina</taxon>
        <taxon>Sordariomycetes</taxon>
        <taxon>Hypocreomycetidae</taxon>
        <taxon>Glomerellales</taxon>
        <taxon>Glomerellaceae</taxon>
        <taxon>Colletotrichum</taxon>
        <taxon>Colletotrichum destructivum species complex</taxon>
    </lineage>
</organism>
<name>A0A4U6X9D6_9PEZI</name>
<feature type="non-terminal residue" evidence="1">
    <location>
        <position position="1"/>
    </location>
</feature>
<dbReference type="EMBL" id="PJEX01000252">
    <property type="protein sequence ID" value="TKW52221.1"/>
    <property type="molecule type" value="Genomic_DNA"/>
</dbReference>
<protein>
    <submittedName>
        <fullName evidence="1">Uncharacterized protein</fullName>
    </submittedName>
</protein>
<reference evidence="1 2" key="1">
    <citation type="journal article" date="2019" name="PLoS ONE">
        <title>Comparative genome analysis indicates high evolutionary potential of pathogenicity genes in Colletotrichum tanaceti.</title>
        <authorList>
            <person name="Lelwala R.V."/>
            <person name="Korhonen P.K."/>
            <person name="Young N.D."/>
            <person name="Scott J.B."/>
            <person name="Ades P.A."/>
            <person name="Gasser R.B."/>
            <person name="Taylor P.W.J."/>
        </authorList>
    </citation>
    <scope>NUCLEOTIDE SEQUENCE [LARGE SCALE GENOMIC DNA]</scope>
    <source>
        <strain evidence="1">BRIP57314</strain>
    </source>
</reference>
<proteinExistence type="predicted"/>
<sequence length="37" mass="4035">LAPPGRLQGEKCLLDTAPIIVNTFHESLRGAQNMNND</sequence>
<comment type="caution">
    <text evidence="1">The sequence shown here is derived from an EMBL/GenBank/DDBJ whole genome shotgun (WGS) entry which is preliminary data.</text>
</comment>
<dbReference type="AlphaFoldDB" id="A0A4U6X9D6"/>
<keyword evidence="2" id="KW-1185">Reference proteome</keyword>
<gene>
    <name evidence="1" type="ORF">CTA1_12796</name>
</gene>
<evidence type="ECO:0000313" key="1">
    <source>
        <dbReference type="EMBL" id="TKW52221.1"/>
    </source>
</evidence>